<sequence length="71" mass="7966">NTVPTTPDQLTVEPLATCVPLVARAVSSRQLVVNKLSTRLQQVDATSTRHRLSIVSRVVERLIMLCNWVRQ</sequence>
<evidence type="ECO:0000313" key="1">
    <source>
        <dbReference type="EMBL" id="JAA90340.1"/>
    </source>
</evidence>
<accession>S4PPW0</accession>
<feature type="non-terminal residue" evidence="1">
    <location>
        <position position="1"/>
    </location>
</feature>
<dbReference type="AlphaFoldDB" id="S4PPW0"/>
<dbReference type="EMBL" id="GAIX01002220">
    <property type="protein sequence ID" value="JAA90340.1"/>
    <property type="molecule type" value="Transcribed_RNA"/>
</dbReference>
<proteinExistence type="predicted"/>
<name>S4PPW0_9NEOP</name>
<protein>
    <submittedName>
        <fullName evidence="1">Uncharacterized protein</fullName>
    </submittedName>
</protein>
<reference evidence="1" key="2">
    <citation type="submission" date="2013-05" db="EMBL/GenBank/DDBJ databases">
        <authorList>
            <person name="Carter J.-M."/>
            <person name="Baker S.C."/>
            <person name="Pink R."/>
            <person name="Carter D.R.F."/>
            <person name="Collins A."/>
            <person name="Tomlin J."/>
            <person name="Gibbs M."/>
            <person name="Breuker C.J."/>
        </authorList>
    </citation>
    <scope>NUCLEOTIDE SEQUENCE</scope>
    <source>
        <tissue evidence="1">Ovary</tissue>
    </source>
</reference>
<organism evidence="1">
    <name type="scientific">Pararge aegeria</name>
    <name type="common">speckled wood butterfly</name>
    <dbReference type="NCBI Taxonomy" id="116150"/>
    <lineage>
        <taxon>Eukaryota</taxon>
        <taxon>Metazoa</taxon>
        <taxon>Ecdysozoa</taxon>
        <taxon>Arthropoda</taxon>
        <taxon>Hexapoda</taxon>
        <taxon>Insecta</taxon>
        <taxon>Pterygota</taxon>
        <taxon>Neoptera</taxon>
        <taxon>Endopterygota</taxon>
        <taxon>Lepidoptera</taxon>
        <taxon>Glossata</taxon>
        <taxon>Ditrysia</taxon>
        <taxon>Papilionoidea</taxon>
        <taxon>Nymphalidae</taxon>
        <taxon>Satyrinae</taxon>
        <taxon>Satyrini</taxon>
        <taxon>Parargina</taxon>
        <taxon>Pararge</taxon>
    </lineage>
</organism>
<reference evidence="1" key="1">
    <citation type="journal article" date="2013" name="BMC Genomics">
        <title>Unscrambling butterfly oogenesis.</title>
        <authorList>
            <person name="Carter J.M."/>
            <person name="Baker S.C."/>
            <person name="Pink R."/>
            <person name="Carter D.R."/>
            <person name="Collins A."/>
            <person name="Tomlin J."/>
            <person name="Gibbs M."/>
            <person name="Breuker C.J."/>
        </authorList>
    </citation>
    <scope>NUCLEOTIDE SEQUENCE</scope>
    <source>
        <tissue evidence="1">Ovary</tissue>
    </source>
</reference>